<dbReference type="EMBL" id="CP089276">
    <property type="protein sequence ID" value="USP76594.1"/>
    <property type="molecule type" value="Genomic_DNA"/>
</dbReference>
<proteinExistence type="predicted"/>
<name>A0A9Q8Z810_CURCL</name>
<evidence type="ECO:0000256" key="1">
    <source>
        <dbReference type="SAM" id="MobiDB-lite"/>
    </source>
</evidence>
<dbReference type="OrthoDB" id="5429716at2759"/>
<accession>A0A9Q8Z810</accession>
<keyword evidence="4" id="KW-1185">Reference proteome</keyword>
<protein>
    <submittedName>
        <fullName evidence="3">Uncharacterized protein</fullName>
    </submittedName>
</protein>
<feature type="region of interest" description="Disordered" evidence="1">
    <location>
        <begin position="234"/>
        <end position="254"/>
    </location>
</feature>
<evidence type="ECO:0000313" key="4">
    <source>
        <dbReference type="Proteomes" id="UP001056012"/>
    </source>
</evidence>
<dbReference type="Proteomes" id="UP001056012">
    <property type="component" value="Chromosome 3"/>
</dbReference>
<evidence type="ECO:0000256" key="2">
    <source>
        <dbReference type="SAM" id="Phobius"/>
    </source>
</evidence>
<reference evidence="3" key="1">
    <citation type="submission" date="2021-12" db="EMBL/GenBank/DDBJ databases">
        <title>Curvularia clavata genome.</title>
        <authorList>
            <person name="Cao Y."/>
        </authorList>
    </citation>
    <scope>NUCLEOTIDE SEQUENCE</scope>
    <source>
        <strain evidence="3">Yc1106</strain>
    </source>
</reference>
<sequence>MTTPSRTHHQTWSPTWATAPPSSCSTLRNLNGAISWGERCVFAQEDGDPLPFSIDTACMPWITSTAYPPASAFYSPATACPDAWTAVATQSGVASREGWLEGETGLQCCPAGFEADGKTRCRLGGQGKWPVVECGEADAEENELRTYDAAAGSKGAKPTAAALMLRYRGGDVGPEASGTGSGREGGDGGGISTGAVAAVATVIPLAFVVAAIVAWIIWRRRRSRTSGHLALLTKSSEKGESASSSMDTVGHTGSKGTAAKYTMGSFSSQFPHETPEWNAEMDATDTERKQLVTSRGARAAVGNEATGEAAELGGVMRVPRKQIAPVEIDGVQIVPEIGDAYIPYRPGVEAGG</sequence>
<gene>
    <name evidence="3" type="ORF">yc1106_03868</name>
</gene>
<dbReference type="VEuPathDB" id="FungiDB:yc1106_03868"/>
<organism evidence="3 4">
    <name type="scientific">Curvularia clavata</name>
    <dbReference type="NCBI Taxonomy" id="95742"/>
    <lineage>
        <taxon>Eukaryota</taxon>
        <taxon>Fungi</taxon>
        <taxon>Dikarya</taxon>
        <taxon>Ascomycota</taxon>
        <taxon>Pezizomycotina</taxon>
        <taxon>Dothideomycetes</taxon>
        <taxon>Pleosporomycetidae</taxon>
        <taxon>Pleosporales</taxon>
        <taxon>Pleosporineae</taxon>
        <taxon>Pleosporaceae</taxon>
        <taxon>Curvularia</taxon>
    </lineage>
</organism>
<feature type="transmembrane region" description="Helical" evidence="2">
    <location>
        <begin position="195"/>
        <end position="218"/>
    </location>
</feature>
<keyword evidence="2" id="KW-1133">Transmembrane helix</keyword>
<dbReference type="AlphaFoldDB" id="A0A9Q8Z810"/>
<keyword evidence="2" id="KW-0472">Membrane</keyword>
<evidence type="ECO:0000313" key="3">
    <source>
        <dbReference type="EMBL" id="USP76594.1"/>
    </source>
</evidence>
<keyword evidence="2" id="KW-0812">Transmembrane</keyword>